<evidence type="ECO:0000256" key="4">
    <source>
        <dbReference type="ARBA" id="ARBA00022840"/>
    </source>
</evidence>
<dbReference type="GO" id="GO:0005524">
    <property type="term" value="F:ATP binding"/>
    <property type="evidence" value="ECO:0007669"/>
    <property type="project" value="UniProtKB-KW"/>
</dbReference>
<dbReference type="InterPro" id="IPR023753">
    <property type="entry name" value="FAD/NAD-binding_dom"/>
</dbReference>
<evidence type="ECO:0000313" key="10">
    <source>
        <dbReference type="EMBL" id="THD83459.1"/>
    </source>
</evidence>
<feature type="domain" description="FAD/NAD(P)-binding" evidence="9">
    <location>
        <begin position="12"/>
        <end position="305"/>
    </location>
</feature>
<dbReference type="PANTHER" id="PTHR10256:SF0">
    <property type="entry name" value="INACTIVE SELENIDE, WATER DIKINASE-LIKE PROTEIN-RELATED"/>
    <property type="match status" value="1"/>
</dbReference>
<dbReference type="GO" id="GO:0004756">
    <property type="term" value="F:selenide, water dikinase activity"/>
    <property type="evidence" value="ECO:0007669"/>
    <property type="project" value="UniProtKB-EC"/>
</dbReference>
<dbReference type="Pfam" id="PF02769">
    <property type="entry name" value="AIRS_C"/>
    <property type="match status" value="1"/>
</dbReference>
<keyword evidence="6" id="KW-0175">Coiled coil</keyword>
<keyword evidence="1 10" id="KW-0808">Transferase</keyword>
<dbReference type="Gene3D" id="3.30.1330.10">
    <property type="entry name" value="PurM-like, N-terminal domain"/>
    <property type="match status" value="1"/>
</dbReference>
<dbReference type="Pfam" id="PF07992">
    <property type="entry name" value="Pyr_redox_2"/>
    <property type="match status" value="1"/>
</dbReference>
<dbReference type="SUPFAM" id="SSF51905">
    <property type="entry name" value="FAD/NAD(P)-binding domain"/>
    <property type="match status" value="2"/>
</dbReference>
<dbReference type="InterPro" id="IPR016188">
    <property type="entry name" value="PurM-like_N"/>
</dbReference>
<keyword evidence="11" id="KW-1185">Reference proteome</keyword>
<dbReference type="SUPFAM" id="SSF56042">
    <property type="entry name" value="PurM C-terminal domain-like"/>
    <property type="match status" value="1"/>
</dbReference>
<dbReference type="EMBL" id="SSND01000002">
    <property type="protein sequence ID" value="THD83459.1"/>
    <property type="molecule type" value="Genomic_DNA"/>
</dbReference>
<dbReference type="AlphaFoldDB" id="A0A4S3MMD7"/>
<dbReference type="OrthoDB" id="9767928at2"/>
<dbReference type="NCBIfam" id="TIGR00476">
    <property type="entry name" value="selD"/>
    <property type="match status" value="1"/>
</dbReference>
<keyword evidence="5" id="KW-0711">Selenium</keyword>
<dbReference type="NCBIfam" id="TIGR03169">
    <property type="entry name" value="Nterm_to_SelD"/>
    <property type="match status" value="1"/>
</dbReference>
<dbReference type="InterPro" id="IPR036676">
    <property type="entry name" value="PurM-like_C_sf"/>
</dbReference>
<evidence type="ECO:0000256" key="5">
    <source>
        <dbReference type="ARBA" id="ARBA00023266"/>
    </source>
</evidence>
<evidence type="ECO:0000256" key="6">
    <source>
        <dbReference type="SAM" id="Coils"/>
    </source>
</evidence>
<dbReference type="Pfam" id="PF00586">
    <property type="entry name" value="AIRS"/>
    <property type="match status" value="1"/>
</dbReference>
<keyword evidence="3 10" id="KW-0418">Kinase</keyword>
<dbReference type="GO" id="GO:0016260">
    <property type="term" value="P:selenocysteine biosynthetic process"/>
    <property type="evidence" value="ECO:0007669"/>
    <property type="project" value="TreeGrafter"/>
</dbReference>
<name>A0A4S3MMD7_9RHOB</name>
<feature type="domain" description="PurM-like C-terminal" evidence="8">
    <location>
        <begin position="553"/>
        <end position="726"/>
    </location>
</feature>
<protein>
    <submittedName>
        <fullName evidence="10">Selenide, water dikinase SelD</fullName>
        <ecNumber evidence="10">2.7.9.3</ecNumber>
    </submittedName>
</protein>
<dbReference type="InterPro" id="IPR036188">
    <property type="entry name" value="FAD/NAD-bd_sf"/>
</dbReference>
<reference evidence="10 11" key="1">
    <citation type="submission" date="2019-04" db="EMBL/GenBank/DDBJ databases">
        <title>Draft genome sequence of Gemmobacter aestuarii sp. nov.</title>
        <authorList>
            <person name="Hameed A."/>
            <person name="Lin S.-Y."/>
            <person name="Shahina M."/>
            <person name="Lai W.-A."/>
            <person name="Young C.-C."/>
        </authorList>
    </citation>
    <scope>NUCLEOTIDE SEQUENCE [LARGE SCALE GENOMIC DNA]</scope>
    <source>
        <strain evidence="10 11">CC-PW-75</strain>
    </source>
</reference>
<evidence type="ECO:0000256" key="2">
    <source>
        <dbReference type="ARBA" id="ARBA00022741"/>
    </source>
</evidence>
<dbReference type="Gene3D" id="3.50.50.100">
    <property type="match status" value="1"/>
</dbReference>
<organism evidence="10 11">
    <name type="scientific">Aliigemmobacter aestuarii</name>
    <dbReference type="NCBI Taxonomy" id="1445661"/>
    <lineage>
        <taxon>Bacteria</taxon>
        <taxon>Pseudomonadati</taxon>
        <taxon>Pseudomonadota</taxon>
        <taxon>Alphaproteobacteria</taxon>
        <taxon>Rhodobacterales</taxon>
        <taxon>Paracoccaceae</taxon>
        <taxon>Aliigemmobacter</taxon>
    </lineage>
</organism>
<feature type="domain" description="PurM-like N-terminal" evidence="7">
    <location>
        <begin position="433"/>
        <end position="542"/>
    </location>
</feature>
<feature type="coiled-coil region" evidence="6">
    <location>
        <begin position="494"/>
        <end position="521"/>
    </location>
</feature>
<keyword evidence="4" id="KW-0067">ATP-binding</keyword>
<proteinExistence type="predicted"/>
<dbReference type="GO" id="GO:0016491">
    <property type="term" value="F:oxidoreductase activity"/>
    <property type="evidence" value="ECO:0007669"/>
    <property type="project" value="InterPro"/>
</dbReference>
<dbReference type="CDD" id="cd02195">
    <property type="entry name" value="SelD"/>
    <property type="match status" value="1"/>
</dbReference>
<evidence type="ECO:0000259" key="9">
    <source>
        <dbReference type="Pfam" id="PF07992"/>
    </source>
</evidence>
<gene>
    <name evidence="10" type="primary">selD</name>
    <name evidence="10" type="ORF">E7811_09230</name>
</gene>
<evidence type="ECO:0000313" key="11">
    <source>
        <dbReference type="Proteomes" id="UP000309450"/>
    </source>
</evidence>
<dbReference type="InterPro" id="IPR004536">
    <property type="entry name" value="SPS/SelD"/>
</dbReference>
<evidence type="ECO:0000256" key="3">
    <source>
        <dbReference type="ARBA" id="ARBA00022777"/>
    </source>
</evidence>
<dbReference type="InterPro" id="IPR010918">
    <property type="entry name" value="PurM-like_C_dom"/>
</dbReference>
<dbReference type="InterPro" id="IPR017584">
    <property type="entry name" value="Pyridine_nucleo_diS_OxRdtase_N"/>
</dbReference>
<dbReference type="EC" id="2.7.9.3" evidence="10"/>
<dbReference type="PRINTS" id="PR00368">
    <property type="entry name" value="FADPNR"/>
</dbReference>
<evidence type="ECO:0000256" key="1">
    <source>
        <dbReference type="ARBA" id="ARBA00022679"/>
    </source>
</evidence>
<dbReference type="Gene3D" id="3.90.650.10">
    <property type="entry name" value="PurM-like C-terminal domain"/>
    <property type="match status" value="1"/>
</dbReference>
<dbReference type="InterPro" id="IPR036921">
    <property type="entry name" value="PurM-like_N_sf"/>
</dbReference>
<dbReference type="PANTHER" id="PTHR10256">
    <property type="entry name" value="SELENIDE, WATER DIKINASE"/>
    <property type="match status" value="1"/>
</dbReference>
<dbReference type="SUPFAM" id="SSF55326">
    <property type="entry name" value="PurM N-terminal domain-like"/>
    <property type="match status" value="1"/>
</dbReference>
<accession>A0A4S3MMD7</accession>
<dbReference type="GO" id="GO:0005737">
    <property type="term" value="C:cytoplasm"/>
    <property type="evidence" value="ECO:0007669"/>
    <property type="project" value="TreeGrafter"/>
</dbReference>
<keyword evidence="2" id="KW-0547">Nucleotide-binding</keyword>
<dbReference type="Proteomes" id="UP000309450">
    <property type="component" value="Unassembled WGS sequence"/>
</dbReference>
<evidence type="ECO:0000259" key="8">
    <source>
        <dbReference type="Pfam" id="PF02769"/>
    </source>
</evidence>
<sequence length="735" mass="76773">MQPAPSLPLVKDLVLIGGGHAHALVLRMWGMRPLAGVRLTVINPGPAAPYTGMLPGLIAGHYRREDIFIDLVRLARFAGARVILDRAEGIDRDSRHVLLSSGRRVAYDVASIDIGIASGLPGTPGFSDHAVAAKPLGHYADRWRDFVATCGAEPLITVIGGGVGGVELALASAHRLTSEGHRPRVTLLEQAPAVLRDMGEGTRRRLLARARDYGIEILTNTTAARIAADAVHLADGRVLPSDFTLSVAGGQPQAWLATTGLDLTDGFLTVGPTLQTSDPAILAAGDTAHLSHAPRPKAGVYAVREAPILFENLRALLAGKSTLRSYQPQKDYLKLISTGDRRAVADKFGLRAGGGWLWQWKDRIDRKFMAKFADYPAMPAFPLPAERAEGVVEALGPKPLCGGCGAKVGAADLSAALAHLPAPRHGDVISGPGDDAAILTRPDGGFEVMTTDHLRAFWDDPGLFARLTAIHALGDIWAMGARPHGALVQVTLPRLAARQQVETLREVMEALSATLAEAGADILGGHSSIGAELSVGLTLTGRAGHIVTKGGARPGDALILTKPIGTGTVLAAEMARALLPGQILGEQVAACLAVMDRPQHRAAAILAPVAHAMTDVTGFGLAGHLLEILEASNAGGRLALPSVPMLPGAVALARLGHASSLAPANRAAFAPRMAFTDGAEAALLFDPQTCGGLLAAVPEDRADETLARLADEDHPATRIGTITEGPPQLWVDDAG</sequence>
<evidence type="ECO:0000259" key="7">
    <source>
        <dbReference type="Pfam" id="PF00586"/>
    </source>
</evidence>
<comment type="caution">
    <text evidence="10">The sequence shown here is derived from an EMBL/GenBank/DDBJ whole genome shotgun (WGS) entry which is preliminary data.</text>
</comment>